<proteinExistence type="inferred from homology"/>
<keyword evidence="6 8" id="KW-0418">Kinase</keyword>
<dbReference type="PIRSF" id="PIRSF000729">
    <property type="entry name" value="GK"/>
    <property type="match status" value="1"/>
</dbReference>
<accession>A0A0P6X0X2</accession>
<feature type="binding site" evidence="8">
    <location>
        <position position="9"/>
    </location>
    <ligand>
        <name>ATP</name>
        <dbReference type="ChEBI" id="CHEBI:30616"/>
    </ligand>
</feature>
<dbReference type="GO" id="GO:0004349">
    <property type="term" value="F:glutamate 5-kinase activity"/>
    <property type="evidence" value="ECO:0007669"/>
    <property type="project" value="UniProtKB-UniRule"/>
</dbReference>
<dbReference type="PROSITE" id="PS50890">
    <property type="entry name" value="PUA"/>
    <property type="match status" value="1"/>
</dbReference>
<evidence type="ECO:0000256" key="8">
    <source>
        <dbReference type="HAMAP-Rule" id="MF_00456"/>
    </source>
</evidence>
<protein>
    <recommendedName>
        <fullName evidence="8">Glutamate 5-kinase</fullName>
        <ecNumber evidence="8">2.7.2.11</ecNumber>
    </recommendedName>
    <alternativeName>
        <fullName evidence="8">Gamma-glutamyl kinase</fullName>
        <shortName evidence="8">GK</shortName>
    </alternativeName>
</protein>
<feature type="binding site" evidence="8">
    <location>
        <begin position="168"/>
        <end position="169"/>
    </location>
    <ligand>
        <name>ATP</name>
        <dbReference type="ChEBI" id="CHEBI:30616"/>
    </ligand>
</feature>
<dbReference type="PANTHER" id="PTHR43654">
    <property type="entry name" value="GLUTAMATE 5-KINASE"/>
    <property type="match status" value="1"/>
</dbReference>
<comment type="catalytic activity">
    <reaction evidence="8">
        <text>L-glutamate + ATP = L-glutamyl 5-phosphate + ADP</text>
        <dbReference type="Rhea" id="RHEA:14877"/>
        <dbReference type="ChEBI" id="CHEBI:29985"/>
        <dbReference type="ChEBI" id="CHEBI:30616"/>
        <dbReference type="ChEBI" id="CHEBI:58274"/>
        <dbReference type="ChEBI" id="CHEBI:456216"/>
        <dbReference type="EC" id="2.7.2.11"/>
    </reaction>
</comment>
<dbReference type="STRING" id="229920.ADM99_07335"/>
<feature type="binding site" evidence="8">
    <location>
        <begin position="212"/>
        <end position="218"/>
    </location>
    <ligand>
        <name>ATP</name>
        <dbReference type="ChEBI" id="CHEBI:30616"/>
    </ligand>
</feature>
<dbReference type="AlphaFoldDB" id="A0A0P6X0X2"/>
<dbReference type="OrthoDB" id="9804434at2"/>
<evidence type="ECO:0000256" key="3">
    <source>
        <dbReference type="ARBA" id="ARBA00022650"/>
    </source>
</evidence>
<dbReference type="InterPro" id="IPR001048">
    <property type="entry name" value="Asp/Glu/Uridylate_kinase"/>
</dbReference>
<evidence type="ECO:0000259" key="9">
    <source>
        <dbReference type="SMART" id="SM00359"/>
    </source>
</evidence>
<dbReference type="UniPathway" id="UPA00098">
    <property type="reaction ID" value="UER00359"/>
</dbReference>
<dbReference type="GO" id="GO:0055129">
    <property type="term" value="P:L-proline biosynthetic process"/>
    <property type="evidence" value="ECO:0007669"/>
    <property type="project" value="UniProtKB-UniRule"/>
</dbReference>
<organism evidence="10 11">
    <name type="scientific">Leptolinea tardivitalis</name>
    <dbReference type="NCBI Taxonomy" id="229920"/>
    <lineage>
        <taxon>Bacteria</taxon>
        <taxon>Bacillati</taxon>
        <taxon>Chloroflexota</taxon>
        <taxon>Anaerolineae</taxon>
        <taxon>Anaerolineales</taxon>
        <taxon>Anaerolineaceae</taxon>
        <taxon>Leptolinea</taxon>
    </lineage>
</organism>
<dbReference type="Proteomes" id="UP000050430">
    <property type="component" value="Unassembled WGS sequence"/>
</dbReference>
<evidence type="ECO:0000256" key="6">
    <source>
        <dbReference type="ARBA" id="ARBA00022777"/>
    </source>
</evidence>
<keyword evidence="11" id="KW-1185">Reference proteome</keyword>
<dbReference type="InterPro" id="IPR005715">
    <property type="entry name" value="Glu_5kinase/COase_Synthase"/>
</dbReference>
<feature type="domain" description="PUA" evidence="9">
    <location>
        <begin position="278"/>
        <end position="360"/>
    </location>
</feature>
<keyword evidence="1 8" id="KW-0963">Cytoplasm</keyword>
<evidence type="ECO:0000256" key="1">
    <source>
        <dbReference type="ARBA" id="ARBA00022490"/>
    </source>
</evidence>
<keyword evidence="3 8" id="KW-0641">Proline biosynthesis</keyword>
<comment type="similarity">
    <text evidence="8">Belongs to the glutamate 5-kinase family.</text>
</comment>
<evidence type="ECO:0000313" key="10">
    <source>
        <dbReference type="EMBL" id="KPL72857.1"/>
    </source>
</evidence>
<feature type="binding site" evidence="8">
    <location>
        <position position="148"/>
    </location>
    <ligand>
        <name>substrate</name>
    </ligand>
</feature>
<dbReference type="PANTHER" id="PTHR43654:SF1">
    <property type="entry name" value="ISOPENTENYL PHOSPHATE KINASE"/>
    <property type="match status" value="1"/>
</dbReference>
<dbReference type="RefSeq" id="WP_062421023.1">
    <property type="nucleotide sequence ID" value="NZ_BBYA01000008.1"/>
</dbReference>
<dbReference type="CDD" id="cd04242">
    <property type="entry name" value="AAK_G5K_ProB"/>
    <property type="match status" value="1"/>
</dbReference>
<gene>
    <name evidence="8" type="primary">proB</name>
    <name evidence="10" type="ORF">ADM99_07335</name>
</gene>
<dbReference type="SMART" id="SM00359">
    <property type="entry name" value="PUA"/>
    <property type="match status" value="1"/>
</dbReference>
<dbReference type="SUPFAM" id="SSF53633">
    <property type="entry name" value="Carbamate kinase-like"/>
    <property type="match status" value="1"/>
</dbReference>
<dbReference type="GO" id="GO:0005524">
    <property type="term" value="F:ATP binding"/>
    <property type="evidence" value="ECO:0007669"/>
    <property type="project" value="UniProtKB-KW"/>
</dbReference>
<dbReference type="PATRIC" id="fig|229920.5.peg.1435"/>
<evidence type="ECO:0000256" key="5">
    <source>
        <dbReference type="ARBA" id="ARBA00022741"/>
    </source>
</evidence>
<dbReference type="NCBIfam" id="TIGR01027">
    <property type="entry name" value="proB"/>
    <property type="match status" value="1"/>
</dbReference>
<keyword evidence="4 8" id="KW-0808">Transferase</keyword>
<keyword evidence="2 8" id="KW-0028">Amino-acid biosynthesis</keyword>
<reference evidence="10 11" key="1">
    <citation type="submission" date="2015-07" db="EMBL/GenBank/DDBJ databases">
        <title>Genome sequence of Leptolinea tardivitalis DSM 16556.</title>
        <authorList>
            <person name="Hemp J."/>
            <person name="Ward L.M."/>
            <person name="Pace L.A."/>
            <person name="Fischer W.W."/>
        </authorList>
    </citation>
    <scope>NUCLEOTIDE SEQUENCE [LARGE SCALE GENOMIC DNA]</scope>
    <source>
        <strain evidence="10 11">YMTK-2</strain>
    </source>
</reference>
<dbReference type="PRINTS" id="PR00474">
    <property type="entry name" value="GLU5KINASE"/>
</dbReference>
<dbReference type="Gene3D" id="2.30.130.10">
    <property type="entry name" value="PUA domain"/>
    <property type="match status" value="1"/>
</dbReference>
<keyword evidence="7 8" id="KW-0067">ATP-binding</keyword>
<dbReference type="Pfam" id="PF01472">
    <property type="entry name" value="PUA"/>
    <property type="match status" value="1"/>
</dbReference>
<dbReference type="HAMAP" id="MF_00456">
    <property type="entry name" value="ProB"/>
    <property type="match status" value="1"/>
</dbReference>
<dbReference type="GO" id="GO:0005829">
    <property type="term" value="C:cytosol"/>
    <property type="evidence" value="ECO:0007669"/>
    <property type="project" value="TreeGrafter"/>
</dbReference>
<feature type="binding site" evidence="8">
    <location>
        <position position="136"/>
    </location>
    <ligand>
        <name>substrate</name>
    </ligand>
</feature>
<dbReference type="InterPro" id="IPR041739">
    <property type="entry name" value="G5K_ProB"/>
</dbReference>
<name>A0A0P6X0X2_9CHLR</name>
<dbReference type="Pfam" id="PF00696">
    <property type="entry name" value="AA_kinase"/>
    <property type="match status" value="1"/>
</dbReference>
<dbReference type="SUPFAM" id="SSF88697">
    <property type="entry name" value="PUA domain-like"/>
    <property type="match status" value="1"/>
</dbReference>
<dbReference type="PROSITE" id="PS00902">
    <property type="entry name" value="GLUTAMATE_5_KINASE"/>
    <property type="match status" value="1"/>
</dbReference>
<dbReference type="GO" id="GO:0003723">
    <property type="term" value="F:RNA binding"/>
    <property type="evidence" value="ECO:0007669"/>
    <property type="project" value="InterPro"/>
</dbReference>
<feature type="binding site" evidence="8">
    <location>
        <position position="49"/>
    </location>
    <ligand>
        <name>substrate</name>
    </ligand>
</feature>
<dbReference type="FunFam" id="3.40.1160.10:FF:000018">
    <property type="entry name" value="Glutamate 5-kinase"/>
    <property type="match status" value="1"/>
</dbReference>
<dbReference type="InterPro" id="IPR015947">
    <property type="entry name" value="PUA-like_sf"/>
</dbReference>
<comment type="function">
    <text evidence="8">Catalyzes the transfer of a phosphate group to glutamate to form L-glutamate 5-phosphate.</text>
</comment>
<evidence type="ECO:0000256" key="4">
    <source>
        <dbReference type="ARBA" id="ARBA00022679"/>
    </source>
</evidence>
<dbReference type="InterPro" id="IPR036974">
    <property type="entry name" value="PUA_sf"/>
</dbReference>
<keyword evidence="5 8" id="KW-0547">Nucleotide-binding</keyword>
<comment type="pathway">
    <text evidence="8">Amino-acid biosynthesis; L-proline biosynthesis; L-glutamate 5-semialdehyde from L-glutamate: step 1/2.</text>
</comment>
<dbReference type="InterPro" id="IPR011529">
    <property type="entry name" value="Glu_5kinase"/>
</dbReference>
<comment type="subcellular location">
    <subcellularLocation>
        <location evidence="8">Cytoplasm</location>
    </subcellularLocation>
</comment>
<dbReference type="EMBL" id="LGCK01000007">
    <property type="protein sequence ID" value="KPL72857.1"/>
    <property type="molecule type" value="Genomic_DNA"/>
</dbReference>
<dbReference type="EC" id="2.7.2.11" evidence="8"/>
<dbReference type="Gene3D" id="3.40.1160.10">
    <property type="entry name" value="Acetylglutamate kinase-like"/>
    <property type="match status" value="2"/>
</dbReference>
<evidence type="ECO:0000256" key="2">
    <source>
        <dbReference type="ARBA" id="ARBA00022605"/>
    </source>
</evidence>
<evidence type="ECO:0000256" key="7">
    <source>
        <dbReference type="ARBA" id="ARBA00022840"/>
    </source>
</evidence>
<dbReference type="InterPro" id="IPR002478">
    <property type="entry name" value="PUA"/>
</dbReference>
<dbReference type="CDD" id="cd21157">
    <property type="entry name" value="PUA_G5K"/>
    <property type="match status" value="1"/>
</dbReference>
<evidence type="ECO:0000313" key="11">
    <source>
        <dbReference type="Proteomes" id="UP000050430"/>
    </source>
</evidence>
<dbReference type="InterPro" id="IPR019797">
    <property type="entry name" value="Glutamate_5-kinase_CS"/>
</dbReference>
<dbReference type="InterPro" id="IPR036393">
    <property type="entry name" value="AceGlu_kinase-like_sf"/>
</dbReference>
<sequence>MESHRVIIKVGTSTLTAGSHRLSIPHIFDITRQIMQLKETGAQVALVTSGAIAAGREAMSMAEAPRFTPGKQMLAAIGQPRLIAYYDQFFRMFGQVSAQVLLTREDLTDRNRYLNARGTFEGLLEGGVVPIINENDTVATEEIRFGDNDNLSALVANLVEADLLLLLTDQAGLFTGDPRKDENARLIEKVDQAEIPLEYWEAAGGSQSGLGTGGMVTKLRAADLARRAGVKVVIASGSEPDIILKAASGKQIGTQFPPLVSKLESRKRFLLAGKRGGGILSIDEGATLALRKGGSLLPVGIREVTGEFSRGATVRILDVSGSEVAVGMTSYDSSDLKKIIGCRSDEIESILGFTEGDEAVHHNNMLLLKPALKRQKGS</sequence>
<comment type="caution">
    <text evidence="10">The sequence shown here is derived from an EMBL/GenBank/DDBJ whole genome shotgun (WGS) entry which is preliminary data.</text>
</comment>
<dbReference type="InterPro" id="IPR001057">
    <property type="entry name" value="Glu/AcGlu_kinase"/>
</dbReference>